<organism evidence="1 2">
    <name type="scientific">Pleurodeles waltl</name>
    <name type="common">Iberian ribbed newt</name>
    <dbReference type="NCBI Taxonomy" id="8319"/>
    <lineage>
        <taxon>Eukaryota</taxon>
        <taxon>Metazoa</taxon>
        <taxon>Chordata</taxon>
        <taxon>Craniata</taxon>
        <taxon>Vertebrata</taxon>
        <taxon>Euteleostomi</taxon>
        <taxon>Amphibia</taxon>
        <taxon>Batrachia</taxon>
        <taxon>Caudata</taxon>
        <taxon>Salamandroidea</taxon>
        <taxon>Salamandridae</taxon>
        <taxon>Pleurodelinae</taxon>
        <taxon>Pleurodeles</taxon>
    </lineage>
</organism>
<name>A0AAV7RAN3_PLEWA</name>
<sequence length="114" mass="12201">MRDRKGNGTGTGARRSQFQRYCSCKQDAHGSASFLVAWKQVGRRSVLFLIAEVAEIGRSCNQESVVPGCLDTARAAGKATGQHARGASLKITEARAGFQIKGNKYIKGKKTGKG</sequence>
<accession>A0AAV7RAN3</accession>
<comment type="caution">
    <text evidence="1">The sequence shown here is derived from an EMBL/GenBank/DDBJ whole genome shotgun (WGS) entry which is preliminary data.</text>
</comment>
<gene>
    <name evidence="1" type="ORF">NDU88_001101</name>
</gene>
<reference evidence="1" key="1">
    <citation type="journal article" date="2022" name="bioRxiv">
        <title>Sequencing and chromosome-scale assembly of the giantPleurodeles waltlgenome.</title>
        <authorList>
            <person name="Brown T."/>
            <person name="Elewa A."/>
            <person name="Iarovenko S."/>
            <person name="Subramanian E."/>
            <person name="Araus A.J."/>
            <person name="Petzold A."/>
            <person name="Susuki M."/>
            <person name="Suzuki K.-i.T."/>
            <person name="Hayashi T."/>
            <person name="Toyoda A."/>
            <person name="Oliveira C."/>
            <person name="Osipova E."/>
            <person name="Leigh N.D."/>
            <person name="Simon A."/>
            <person name="Yun M.H."/>
        </authorList>
    </citation>
    <scope>NUCLEOTIDE SEQUENCE</scope>
    <source>
        <strain evidence="1">20211129_DDA</strain>
        <tissue evidence="1">Liver</tissue>
    </source>
</reference>
<keyword evidence="2" id="KW-1185">Reference proteome</keyword>
<protein>
    <submittedName>
        <fullName evidence="1">Uncharacterized protein</fullName>
    </submittedName>
</protein>
<dbReference type="EMBL" id="JANPWB010000009">
    <property type="protein sequence ID" value="KAJ1148264.1"/>
    <property type="molecule type" value="Genomic_DNA"/>
</dbReference>
<dbReference type="AlphaFoldDB" id="A0AAV7RAN3"/>
<proteinExistence type="predicted"/>
<evidence type="ECO:0000313" key="2">
    <source>
        <dbReference type="Proteomes" id="UP001066276"/>
    </source>
</evidence>
<evidence type="ECO:0000313" key="1">
    <source>
        <dbReference type="EMBL" id="KAJ1148264.1"/>
    </source>
</evidence>
<dbReference type="Proteomes" id="UP001066276">
    <property type="component" value="Chromosome 5"/>
</dbReference>